<proteinExistence type="predicted"/>
<dbReference type="InterPro" id="IPR050301">
    <property type="entry name" value="NTE"/>
</dbReference>
<keyword evidence="7" id="KW-1185">Reference proteome</keyword>
<keyword evidence="1 4" id="KW-0378">Hydrolase</keyword>
<accession>A0A1G6GUB6</accession>
<dbReference type="Proteomes" id="UP000242501">
    <property type="component" value="Unassembled WGS sequence"/>
</dbReference>
<dbReference type="Pfam" id="PF11815">
    <property type="entry name" value="DUF3336"/>
    <property type="match status" value="1"/>
</dbReference>
<dbReference type="PANTHER" id="PTHR14226:SF10">
    <property type="entry name" value="TRIACYLGLYCEROL LIPASE 4-RELATED"/>
    <property type="match status" value="1"/>
</dbReference>
<dbReference type="Pfam" id="PF01734">
    <property type="entry name" value="Patatin"/>
    <property type="match status" value="1"/>
</dbReference>
<feature type="short sequence motif" description="GXSXG" evidence="4">
    <location>
        <begin position="189"/>
        <end position="193"/>
    </location>
</feature>
<evidence type="ECO:0000256" key="4">
    <source>
        <dbReference type="PROSITE-ProRule" id="PRU01161"/>
    </source>
</evidence>
<evidence type="ECO:0000256" key="1">
    <source>
        <dbReference type="ARBA" id="ARBA00022801"/>
    </source>
</evidence>
<keyword evidence="3 4" id="KW-0443">Lipid metabolism</keyword>
<dbReference type="PROSITE" id="PS51635">
    <property type="entry name" value="PNPLA"/>
    <property type="match status" value="1"/>
</dbReference>
<feature type="domain" description="PNPLA" evidence="5">
    <location>
        <begin position="158"/>
        <end position="345"/>
    </location>
</feature>
<dbReference type="EMBL" id="FMYL01000002">
    <property type="protein sequence ID" value="SDB85564.1"/>
    <property type="molecule type" value="Genomic_DNA"/>
</dbReference>
<evidence type="ECO:0000256" key="3">
    <source>
        <dbReference type="ARBA" id="ARBA00023098"/>
    </source>
</evidence>
<dbReference type="RefSeq" id="WP_092746922.1">
    <property type="nucleotide sequence ID" value="NZ_FMYL01000002.1"/>
</dbReference>
<dbReference type="InterPro" id="IPR021771">
    <property type="entry name" value="Triacylglycerol_lipase_N"/>
</dbReference>
<dbReference type="InterPro" id="IPR016035">
    <property type="entry name" value="Acyl_Trfase/lysoPLipase"/>
</dbReference>
<protein>
    <submittedName>
        <fullName evidence="6">NTE family protein</fullName>
    </submittedName>
</protein>
<evidence type="ECO:0000259" key="5">
    <source>
        <dbReference type="PROSITE" id="PS51635"/>
    </source>
</evidence>
<dbReference type="PANTHER" id="PTHR14226">
    <property type="entry name" value="NEUROPATHY TARGET ESTERASE/SWISS CHEESE D.MELANOGASTER"/>
    <property type="match status" value="1"/>
</dbReference>
<dbReference type="AlphaFoldDB" id="A0A1G6GUB6"/>
<dbReference type="GO" id="GO:0004806">
    <property type="term" value="F:triacylglycerol lipase activity"/>
    <property type="evidence" value="ECO:0007669"/>
    <property type="project" value="InterPro"/>
</dbReference>
<dbReference type="GO" id="GO:0016042">
    <property type="term" value="P:lipid catabolic process"/>
    <property type="evidence" value="ECO:0007669"/>
    <property type="project" value="UniProtKB-UniRule"/>
</dbReference>
<organism evidence="6 7">
    <name type="scientific">Acinetobacter boissieri</name>
    <dbReference type="NCBI Taxonomy" id="1219383"/>
    <lineage>
        <taxon>Bacteria</taxon>
        <taxon>Pseudomonadati</taxon>
        <taxon>Pseudomonadota</taxon>
        <taxon>Gammaproteobacteria</taxon>
        <taxon>Moraxellales</taxon>
        <taxon>Moraxellaceae</taxon>
        <taxon>Acinetobacter</taxon>
    </lineage>
</organism>
<feature type="active site" description="Proton acceptor" evidence="4">
    <location>
        <position position="332"/>
    </location>
</feature>
<dbReference type="OrthoDB" id="7055653at2"/>
<keyword evidence="2 4" id="KW-0442">Lipid degradation</keyword>
<dbReference type="CDD" id="cd07206">
    <property type="entry name" value="Pat_TGL3-4-5_SDP1"/>
    <property type="match status" value="1"/>
</dbReference>
<dbReference type="SUPFAM" id="SSF52151">
    <property type="entry name" value="FabD/lysophospholipase-like"/>
    <property type="match status" value="1"/>
</dbReference>
<dbReference type="Gene3D" id="3.40.1090.10">
    <property type="entry name" value="Cytosolic phospholipase A2 catalytic domain"/>
    <property type="match status" value="2"/>
</dbReference>
<evidence type="ECO:0000313" key="7">
    <source>
        <dbReference type="Proteomes" id="UP000242501"/>
    </source>
</evidence>
<comment type="caution">
    <text evidence="4">Lacks conserved residue(s) required for the propagation of feature annotation.</text>
</comment>
<dbReference type="InterPro" id="IPR002641">
    <property type="entry name" value="PNPLA_dom"/>
</dbReference>
<evidence type="ECO:0000313" key="6">
    <source>
        <dbReference type="EMBL" id="SDB85564.1"/>
    </source>
</evidence>
<evidence type="ECO:0000256" key="2">
    <source>
        <dbReference type="ARBA" id="ARBA00022963"/>
    </source>
</evidence>
<dbReference type="STRING" id="1219383.SAMN05421733_102239"/>
<gene>
    <name evidence="6" type="ORF">SAMN05421733_102239</name>
</gene>
<name>A0A1G6GUB6_9GAMM</name>
<reference evidence="7" key="1">
    <citation type="submission" date="2016-09" db="EMBL/GenBank/DDBJ databases">
        <authorList>
            <person name="Varghese N."/>
            <person name="Submissions S."/>
        </authorList>
    </citation>
    <scope>NUCLEOTIDE SEQUENCE [LARGE SCALE GENOMIC DNA]</scope>
    <source>
        <strain evidence="7">ANC 4422</strain>
    </source>
</reference>
<sequence length="494" mass="55971">MLDLISKHTSNIQQTFKIKKLEHQLAKAENYKQWQHIAFELDQYTDALAWKHDLESSYFDADVILSRLNALRQYRAQHNIPAVIHLLREGLSYDIANICHPMLFSVIRLGTKQVIEDYVAEVSTCLSDISQLPNAEMNLEQKQKFFNHCQIAYGQPALMFSGGATLGLFHSGVCKALKEQDLLPNVLSGASAGAVMAALLGTIDADKLDVLTQSENLFSDVFQFKSFKMLLKEPSGFTSNEALKKFLMAHLGDLTFAEAYEKSGLHLNIAVAPYNATQKPQLLNQYTSPDVLIWSAVLASCAVPILFSPIKLLAKRNDGQYVPFLGDTQWVDGSVRSDFPQEKMARLYNMNYSIASQANPHVVPFMQTDVERYRQDVLSWPEKIVRQQGKLLVKGVMDFTRERVGAVPQVRRLLDHGYGIVDQHYYGDINIIGQYSLRHYTYLLQNPTSEIFKKLQLEGERATWPKLSMIEMHARVGKTIEHIVADLEKQQNTS</sequence>
<feature type="active site" description="Nucleophile" evidence="4">
    <location>
        <position position="191"/>
    </location>
</feature>